<dbReference type="InterPro" id="IPR036390">
    <property type="entry name" value="WH_DNA-bd_sf"/>
</dbReference>
<dbReference type="Gene3D" id="1.10.10.10">
    <property type="entry name" value="Winged helix-like DNA-binding domain superfamily/Winged helix DNA-binding domain"/>
    <property type="match status" value="1"/>
</dbReference>
<dbReference type="InterPro" id="IPR019888">
    <property type="entry name" value="Tscrpt_reg_AsnC-like"/>
</dbReference>
<evidence type="ECO:0000256" key="1">
    <source>
        <dbReference type="ARBA" id="ARBA00023015"/>
    </source>
</evidence>
<dbReference type="RefSeq" id="WP_309966686.1">
    <property type="nucleotide sequence ID" value="NZ_JAVDWH010000001.1"/>
</dbReference>
<keyword evidence="7" id="KW-1185">Reference proteome</keyword>
<gene>
    <name evidence="6" type="ORF">J2X11_000624</name>
</gene>
<dbReference type="PROSITE" id="PS50956">
    <property type="entry name" value="HTH_ASNC_2"/>
    <property type="match status" value="1"/>
</dbReference>
<dbReference type="Gene3D" id="3.30.70.920">
    <property type="match status" value="1"/>
</dbReference>
<organism evidence="6 7">
    <name type="scientific">Aeromicrobium panaciterrae</name>
    <dbReference type="NCBI Taxonomy" id="363861"/>
    <lineage>
        <taxon>Bacteria</taxon>
        <taxon>Bacillati</taxon>
        <taxon>Actinomycetota</taxon>
        <taxon>Actinomycetes</taxon>
        <taxon>Propionibacteriales</taxon>
        <taxon>Nocardioidaceae</taxon>
        <taxon>Aeromicrobium</taxon>
    </lineage>
</organism>
<dbReference type="InterPro" id="IPR036388">
    <property type="entry name" value="WH-like_DNA-bd_sf"/>
</dbReference>
<dbReference type="InterPro" id="IPR019887">
    <property type="entry name" value="Tscrpt_reg_AsnC/Lrp_C"/>
</dbReference>
<dbReference type="PRINTS" id="PR00033">
    <property type="entry name" value="HTHASNC"/>
</dbReference>
<dbReference type="GO" id="GO:0003677">
    <property type="term" value="F:DNA binding"/>
    <property type="evidence" value="ECO:0007669"/>
    <property type="project" value="UniProtKB-KW"/>
</dbReference>
<keyword evidence="3" id="KW-0804">Transcription</keyword>
<dbReference type="SUPFAM" id="SSF46785">
    <property type="entry name" value="Winged helix' DNA-binding domain"/>
    <property type="match status" value="1"/>
</dbReference>
<evidence type="ECO:0000256" key="2">
    <source>
        <dbReference type="ARBA" id="ARBA00023125"/>
    </source>
</evidence>
<name>A0ABU1UKV4_9ACTN</name>
<dbReference type="Pfam" id="PF01037">
    <property type="entry name" value="AsnC_trans_reg"/>
    <property type="match status" value="1"/>
</dbReference>
<proteinExistence type="predicted"/>
<accession>A0ABU1UKV4</accession>
<evidence type="ECO:0000256" key="4">
    <source>
        <dbReference type="SAM" id="MobiDB-lite"/>
    </source>
</evidence>
<evidence type="ECO:0000259" key="5">
    <source>
        <dbReference type="PROSITE" id="PS50956"/>
    </source>
</evidence>
<dbReference type="EMBL" id="JAVDWH010000001">
    <property type="protein sequence ID" value="MDR7085785.1"/>
    <property type="molecule type" value="Genomic_DNA"/>
</dbReference>
<dbReference type="PANTHER" id="PTHR30154:SF34">
    <property type="entry name" value="TRANSCRIPTIONAL REGULATOR AZLB"/>
    <property type="match status" value="1"/>
</dbReference>
<keyword evidence="2 6" id="KW-0238">DNA-binding</keyword>
<sequence>MDQLDVALVEAMRENPRVGDLELSRIARVARATVQSRLSKMEAAGIITGYGPDIDLIAAGHPVVAFVTLEIAQGSLDAVTEELESLPNVLDAYVTSGTADVVCKIAATSHEDLQAVLLHISQSGTVVRSTSVIVLSELVKPRVLPMLRKGATGSPSRAPAYRVTRQAKR</sequence>
<dbReference type="Pfam" id="PF13404">
    <property type="entry name" value="HTH_AsnC-type"/>
    <property type="match status" value="1"/>
</dbReference>
<dbReference type="InterPro" id="IPR000485">
    <property type="entry name" value="AsnC-type_HTH_dom"/>
</dbReference>
<evidence type="ECO:0000256" key="3">
    <source>
        <dbReference type="ARBA" id="ARBA00023163"/>
    </source>
</evidence>
<feature type="region of interest" description="Disordered" evidence="4">
    <location>
        <begin position="149"/>
        <end position="169"/>
    </location>
</feature>
<evidence type="ECO:0000313" key="7">
    <source>
        <dbReference type="Proteomes" id="UP001257739"/>
    </source>
</evidence>
<evidence type="ECO:0000313" key="6">
    <source>
        <dbReference type="EMBL" id="MDR7085785.1"/>
    </source>
</evidence>
<reference evidence="6 7" key="1">
    <citation type="submission" date="2023-07" db="EMBL/GenBank/DDBJ databases">
        <title>Sorghum-associated microbial communities from plants grown in Nebraska, USA.</title>
        <authorList>
            <person name="Schachtman D."/>
        </authorList>
    </citation>
    <scope>NUCLEOTIDE SEQUENCE [LARGE SCALE GENOMIC DNA]</scope>
    <source>
        <strain evidence="6 7">BE248</strain>
    </source>
</reference>
<keyword evidence="1" id="KW-0805">Transcription regulation</keyword>
<dbReference type="Proteomes" id="UP001257739">
    <property type="component" value="Unassembled WGS sequence"/>
</dbReference>
<dbReference type="SMART" id="SM00344">
    <property type="entry name" value="HTH_ASNC"/>
    <property type="match status" value="1"/>
</dbReference>
<protein>
    <submittedName>
        <fullName evidence="6">DNA-binding Lrp family transcriptional regulator</fullName>
    </submittedName>
</protein>
<dbReference type="InterPro" id="IPR011008">
    <property type="entry name" value="Dimeric_a/b-barrel"/>
</dbReference>
<comment type="caution">
    <text evidence="6">The sequence shown here is derived from an EMBL/GenBank/DDBJ whole genome shotgun (WGS) entry which is preliminary data.</text>
</comment>
<feature type="domain" description="HTH asnC-type" evidence="5">
    <location>
        <begin position="1"/>
        <end position="62"/>
    </location>
</feature>
<dbReference type="PANTHER" id="PTHR30154">
    <property type="entry name" value="LEUCINE-RESPONSIVE REGULATORY PROTEIN"/>
    <property type="match status" value="1"/>
</dbReference>
<dbReference type="SUPFAM" id="SSF54909">
    <property type="entry name" value="Dimeric alpha+beta barrel"/>
    <property type="match status" value="1"/>
</dbReference>